<dbReference type="AlphaFoldDB" id="A0AA36CXX6"/>
<evidence type="ECO:0000313" key="3">
    <source>
        <dbReference type="Proteomes" id="UP001177023"/>
    </source>
</evidence>
<gene>
    <name evidence="2" type="ORF">MSPICULIGERA_LOCUS14223</name>
</gene>
<protein>
    <submittedName>
        <fullName evidence="2">Uncharacterized protein</fullName>
    </submittedName>
</protein>
<feature type="region of interest" description="Disordered" evidence="1">
    <location>
        <begin position="28"/>
        <end position="82"/>
    </location>
</feature>
<dbReference type="EMBL" id="CATQJA010002641">
    <property type="protein sequence ID" value="CAJ0575922.1"/>
    <property type="molecule type" value="Genomic_DNA"/>
</dbReference>
<dbReference type="Proteomes" id="UP001177023">
    <property type="component" value="Unassembled WGS sequence"/>
</dbReference>
<evidence type="ECO:0000256" key="1">
    <source>
        <dbReference type="SAM" id="MobiDB-lite"/>
    </source>
</evidence>
<name>A0AA36CXX6_9BILA</name>
<keyword evidence="3" id="KW-1185">Reference proteome</keyword>
<sequence>MERSFDDNYCTIQLRDCNCGEKEQITYERPNYDQQSYSPPAPPKDTYAIPSEDLYATQEPTYPTPPPTYDIKPYKKAYSRPDRRKGYKIRTTRSPYQYTTPYYRRPKTSRQPAIEPYRPPGYSAAIQRPINEANDEPEYFDKPLRRKVPLAPGHDLNVASMVQFTISRPRPDCVELIIQRPRNTNEDASFNNQLFRYFSTLVNITNYSPEQVMIYRDADHVQCNIGDVSGKHRTRRPPKMVEFTTTTDYPETTREYTPEMTREWFPETTTSEYFRPYTLQRSALPRSKGYDYEGKVALDHEYTIEFECAVPFQVYRPSRWEITITLGADGDSTPKSFKNARFGRYNIDCINYSDKDVDISQMGTRATCMRRRLFNLEDGRSFEILGTGEWEVEDQGQIFIITIGHAPVNGRPLTKSHSEFTFGSYTIMIDNYTPRYFSLEQVNSRLQALIGLNQRRK</sequence>
<accession>A0AA36CXX6</accession>
<proteinExistence type="predicted"/>
<organism evidence="2 3">
    <name type="scientific">Mesorhabditis spiculigera</name>
    <dbReference type="NCBI Taxonomy" id="96644"/>
    <lineage>
        <taxon>Eukaryota</taxon>
        <taxon>Metazoa</taxon>
        <taxon>Ecdysozoa</taxon>
        <taxon>Nematoda</taxon>
        <taxon>Chromadorea</taxon>
        <taxon>Rhabditida</taxon>
        <taxon>Rhabditina</taxon>
        <taxon>Rhabditomorpha</taxon>
        <taxon>Rhabditoidea</taxon>
        <taxon>Rhabditidae</taxon>
        <taxon>Mesorhabditinae</taxon>
        <taxon>Mesorhabditis</taxon>
    </lineage>
</organism>
<comment type="caution">
    <text evidence="2">The sequence shown here is derived from an EMBL/GenBank/DDBJ whole genome shotgun (WGS) entry which is preliminary data.</text>
</comment>
<feature type="non-terminal residue" evidence="2">
    <location>
        <position position="1"/>
    </location>
</feature>
<reference evidence="2" key="1">
    <citation type="submission" date="2023-06" db="EMBL/GenBank/DDBJ databases">
        <authorList>
            <person name="Delattre M."/>
        </authorList>
    </citation>
    <scope>NUCLEOTIDE SEQUENCE</scope>
    <source>
        <strain evidence="2">AF72</strain>
    </source>
</reference>
<evidence type="ECO:0000313" key="2">
    <source>
        <dbReference type="EMBL" id="CAJ0575922.1"/>
    </source>
</evidence>